<evidence type="ECO:0000313" key="2">
    <source>
        <dbReference type="EMBL" id="UVF19310.1"/>
    </source>
</evidence>
<gene>
    <name evidence="2" type="ORF">HPT29_023255</name>
</gene>
<proteinExistence type="predicted"/>
<feature type="signal peptide" evidence="1">
    <location>
        <begin position="1"/>
        <end position="28"/>
    </location>
</feature>
<reference evidence="2" key="1">
    <citation type="submission" date="2022-08" db="EMBL/GenBank/DDBJ databases">
        <title>Microvirga terrae sp. nov., isolated from soil.</title>
        <authorList>
            <person name="Kim K.H."/>
            <person name="Seo Y.L."/>
            <person name="Kim J.M."/>
            <person name="Lee J.K."/>
            <person name="Han D.M."/>
            <person name="Jeon C.O."/>
        </authorList>
    </citation>
    <scope>NUCLEOTIDE SEQUENCE</scope>
    <source>
        <strain evidence="2">R24</strain>
    </source>
</reference>
<protein>
    <submittedName>
        <fullName evidence="2">Uncharacterized protein</fullName>
    </submittedName>
</protein>
<keyword evidence="3" id="KW-1185">Reference proteome</keyword>
<organism evidence="2 3">
    <name type="scientific">Microvirga terrae</name>
    <dbReference type="NCBI Taxonomy" id="2740529"/>
    <lineage>
        <taxon>Bacteria</taxon>
        <taxon>Pseudomonadati</taxon>
        <taxon>Pseudomonadota</taxon>
        <taxon>Alphaproteobacteria</taxon>
        <taxon>Hyphomicrobiales</taxon>
        <taxon>Methylobacteriaceae</taxon>
        <taxon>Microvirga</taxon>
    </lineage>
</organism>
<accession>A0ABY5RPX9</accession>
<sequence>MKRPTDSRTLWMAAGVAAVAAAAGPAAAQSQEIRGAVTFEGGTVIPQGQLKIYLEDRSIRDEARRRAAITRIQSDGKSTTLAFSLSAPATLPPSPTLQIVARLERADGWLLARGSTPFESGPPVSVKLNAATY</sequence>
<feature type="chain" id="PRO_5047194187" evidence="1">
    <location>
        <begin position="29"/>
        <end position="133"/>
    </location>
</feature>
<keyword evidence="1" id="KW-0732">Signal</keyword>
<dbReference type="Proteomes" id="UP001017257">
    <property type="component" value="Chromosome"/>
</dbReference>
<dbReference type="EMBL" id="CP102845">
    <property type="protein sequence ID" value="UVF19310.1"/>
    <property type="molecule type" value="Genomic_DNA"/>
</dbReference>
<name>A0ABY5RPX9_9HYPH</name>
<evidence type="ECO:0000256" key="1">
    <source>
        <dbReference type="SAM" id="SignalP"/>
    </source>
</evidence>
<dbReference type="RefSeq" id="WP_173949345.1">
    <property type="nucleotide sequence ID" value="NZ_CP102845.1"/>
</dbReference>
<evidence type="ECO:0000313" key="3">
    <source>
        <dbReference type="Proteomes" id="UP001017257"/>
    </source>
</evidence>